<protein>
    <recommendedName>
        <fullName evidence="1">Putative restriction endonuclease domain-containing protein</fullName>
    </recommendedName>
</protein>
<dbReference type="Proteomes" id="UP000317318">
    <property type="component" value="Chromosome"/>
</dbReference>
<sequence length="200" mass="22115">MASAGTSAIDIPPGGIEVSREEFVRRVRSGEDDRRYEYIDGRMIEVSGASIPHGVIATLIITALHTRLDSNEFLVLGGQNSVSIPESSYFLPDVTVARKPVELDEANDWSVANPVVVFEVLSRSTKQFDRTVQRDGYLSVPSLTDLVFVSQTEMAIEQYSRRSEGEWLFNKTSGPQSVISLDSIEVELSLKKIYGDVLAD</sequence>
<dbReference type="SUPFAM" id="SSF52980">
    <property type="entry name" value="Restriction endonuclease-like"/>
    <property type="match status" value="1"/>
</dbReference>
<dbReference type="PANTHER" id="PTHR36558">
    <property type="entry name" value="GLR1098 PROTEIN"/>
    <property type="match status" value="1"/>
</dbReference>
<dbReference type="InterPro" id="IPR008538">
    <property type="entry name" value="Uma2"/>
</dbReference>
<dbReference type="Pfam" id="PF05685">
    <property type="entry name" value="Uma2"/>
    <property type="match status" value="1"/>
</dbReference>
<dbReference type="RefSeq" id="WP_310820349.1">
    <property type="nucleotide sequence ID" value="NZ_CP036268.1"/>
</dbReference>
<evidence type="ECO:0000313" key="2">
    <source>
        <dbReference type="EMBL" id="QDT37964.1"/>
    </source>
</evidence>
<name>A0A517R281_9PLAN</name>
<dbReference type="Gene3D" id="3.90.1570.10">
    <property type="entry name" value="tt1808, chain A"/>
    <property type="match status" value="1"/>
</dbReference>
<accession>A0A517R281</accession>
<proteinExistence type="predicted"/>
<dbReference type="EMBL" id="CP036268">
    <property type="protein sequence ID" value="QDT37964.1"/>
    <property type="molecule type" value="Genomic_DNA"/>
</dbReference>
<dbReference type="KEGG" id="svp:Pan189_23480"/>
<gene>
    <name evidence="2" type="ORF">Pan189_23480</name>
</gene>
<dbReference type="CDD" id="cd06260">
    <property type="entry name" value="DUF820-like"/>
    <property type="match status" value="1"/>
</dbReference>
<dbReference type="InterPro" id="IPR011335">
    <property type="entry name" value="Restrct_endonuc-II-like"/>
</dbReference>
<dbReference type="PANTHER" id="PTHR36558:SF1">
    <property type="entry name" value="RESTRICTION ENDONUCLEASE DOMAIN-CONTAINING PROTEIN-RELATED"/>
    <property type="match status" value="1"/>
</dbReference>
<evidence type="ECO:0000259" key="1">
    <source>
        <dbReference type="Pfam" id="PF05685"/>
    </source>
</evidence>
<reference evidence="2 3" key="1">
    <citation type="submission" date="2019-02" db="EMBL/GenBank/DDBJ databases">
        <title>Deep-cultivation of Planctomycetes and their phenomic and genomic characterization uncovers novel biology.</title>
        <authorList>
            <person name="Wiegand S."/>
            <person name="Jogler M."/>
            <person name="Boedeker C."/>
            <person name="Pinto D."/>
            <person name="Vollmers J."/>
            <person name="Rivas-Marin E."/>
            <person name="Kohn T."/>
            <person name="Peeters S.H."/>
            <person name="Heuer A."/>
            <person name="Rast P."/>
            <person name="Oberbeckmann S."/>
            <person name="Bunk B."/>
            <person name="Jeske O."/>
            <person name="Meyerdierks A."/>
            <person name="Storesund J.E."/>
            <person name="Kallscheuer N."/>
            <person name="Luecker S."/>
            <person name="Lage O.M."/>
            <person name="Pohl T."/>
            <person name="Merkel B.J."/>
            <person name="Hornburger P."/>
            <person name="Mueller R.-W."/>
            <person name="Bruemmer F."/>
            <person name="Labrenz M."/>
            <person name="Spormann A.M."/>
            <person name="Op den Camp H."/>
            <person name="Overmann J."/>
            <person name="Amann R."/>
            <person name="Jetten M.S.M."/>
            <person name="Mascher T."/>
            <person name="Medema M.H."/>
            <person name="Devos D.P."/>
            <person name="Kaster A.-K."/>
            <person name="Ovreas L."/>
            <person name="Rohde M."/>
            <person name="Galperin M.Y."/>
            <person name="Jogler C."/>
        </authorList>
    </citation>
    <scope>NUCLEOTIDE SEQUENCE [LARGE SCALE GENOMIC DNA]</scope>
    <source>
        <strain evidence="2 3">Pan189</strain>
    </source>
</reference>
<keyword evidence="3" id="KW-1185">Reference proteome</keyword>
<evidence type="ECO:0000313" key="3">
    <source>
        <dbReference type="Proteomes" id="UP000317318"/>
    </source>
</evidence>
<dbReference type="AlphaFoldDB" id="A0A517R281"/>
<dbReference type="InterPro" id="IPR012296">
    <property type="entry name" value="Nuclease_put_TT1808"/>
</dbReference>
<feature type="domain" description="Putative restriction endonuclease" evidence="1">
    <location>
        <begin position="21"/>
        <end position="190"/>
    </location>
</feature>
<organism evidence="2 3">
    <name type="scientific">Stratiformator vulcanicus</name>
    <dbReference type="NCBI Taxonomy" id="2527980"/>
    <lineage>
        <taxon>Bacteria</taxon>
        <taxon>Pseudomonadati</taxon>
        <taxon>Planctomycetota</taxon>
        <taxon>Planctomycetia</taxon>
        <taxon>Planctomycetales</taxon>
        <taxon>Planctomycetaceae</taxon>
        <taxon>Stratiformator</taxon>
    </lineage>
</organism>